<reference evidence="15" key="1">
    <citation type="submission" date="2024-02" db="UniProtKB">
        <authorList>
            <consortium name="WormBaseParasite"/>
        </authorList>
    </citation>
    <scope>IDENTIFICATION</scope>
</reference>
<feature type="transmembrane region" description="Helical" evidence="13">
    <location>
        <begin position="813"/>
        <end position="831"/>
    </location>
</feature>
<dbReference type="PANTHER" id="PTHR11686:SF9">
    <property type="entry name" value="RE13973P"/>
    <property type="match status" value="1"/>
</dbReference>
<evidence type="ECO:0000256" key="11">
    <source>
        <dbReference type="PIRSR" id="PIRSR600101-1"/>
    </source>
</evidence>
<dbReference type="InterPro" id="IPR012446">
    <property type="entry name" value="CRAC_channel"/>
</dbReference>
<dbReference type="InterPro" id="IPR000101">
    <property type="entry name" value="GGT_peptidase"/>
</dbReference>
<evidence type="ECO:0000256" key="9">
    <source>
        <dbReference type="ARBA" id="ARBA00023180"/>
    </source>
</evidence>
<keyword evidence="4" id="KW-0808">Transferase</keyword>
<evidence type="ECO:0000256" key="1">
    <source>
        <dbReference type="ARBA" id="ARBA00004141"/>
    </source>
</evidence>
<evidence type="ECO:0000256" key="6">
    <source>
        <dbReference type="ARBA" id="ARBA00022801"/>
    </source>
</evidence>
<dbReference type="Gene3D" id="1.10.246.130">
    <property type="match status" value="1"/>
</dbReference>
<keyword evidence="3" id="KW-0645">Protease</keyword>
<dbReference type="InterPro" id="IPR029055">
    <property type="entry name" value="Ntn_hydrolases_N"/>
</dbReference>
<feature type="binding site" evidence="12">
    <location>
        <position position="179"/>
    </location>
    <ligand>
        <name>L-glutamate</name>
        <dbReference type="ChEBI" id="CHEBI:29985"/>
    </ligand>
</feature>
<evidence type="ECO:0000313" key="15">
    <source>
        <dbReference type="WBParaSite" id="MBELARI_LOCUS9489"/>
    </source>
</evidence>
<evidence type="ECO:0000256" key="5">
    <source>
        <dbReference type="ARBA" id="ARBA00022692"/>
    </source>
</evidence>
<dbReference type="GO" id="GO:0016746">
    <property type="term" value="F:acyltransferase activity"/>
    <property type="evidence" value="ECO:0007669"/>
    <property type="project" value="UniProtKB-KW"/>
</dbReference>
<dbReference type="PRINTS" id="PR01210">
    <property type="entry name" value="GGTRANSPTASE"/>
</dbReference>
<dbReference type="Gene3D" id="1.20.140.140">
    <property type="entry name" value="Calcium release-activated calcium channel protein Orai"/>
    <property type="match status" value="1"/>
</dbReference>
<feature type="binding site" evidence="12">
    <location>
        <position position="552"/>
    </location>
    <ligand>
        <name>L-glutamate</name>
        <dbReference type="ChEBI" id="CHEBI:29985"/>
    </ligand>
</feature>
<evidence type="ECO:0000313" key="14">
    <source>
        <dbReference type="Proteomes" id="UP000887575"/>
    </source>
</evidence>
<dbReference type="PANTHER" id="PTHR11686">
    <property type="entry name" value="GAMMA GLUTAMYL TRANSPEPTIDASE"/>
    <property type="match status" value="1"/>
</dbReference>
<feature type="transmembrane region" description="Helical" evidence="13">
    <location>
        <begin position="12"/>
        <end position="37"/>
    </location>
</feature>
<dbReference type="FunFam" id="1.10.246.130:FF:000005">
    <property type="entry name" value="Gamma-glutamyltranspeptidase 1, putative"/>
    <property type="match status" value="1"/>
</dbReference>
<comment type="similarity">
    <text evidence="2">Belongs to the Orai family.</text>
</comment>
<dbReference type="WBParaSite" id="MBELARI_LOCUS9489">
    <property type="protein sequence ID" value="MBELARI_LOCUS9489"/>
    <property type="gene ID" value="MBELARI_LOCUS9489"/>
</dbReference>
<evidence type="ECO:0000256" key="7">
    <source>
        <dbReference type="ARBA" id="ARBA00022989"/>
    </source>
</evidence>
<keyword evidence="10" id="KW-0012">Acyltransferase</keyword>
<evidence type="ECO:0000256" key="12">
    <source>
        <dbReference type="PIRSR" id="PIRSR600101-2"/>
    </source>
</evidence>
<evidence type="ECO:0000256" key="8">
    <source>
        <dbReference type="ARBA" id="ARBA00023136"/>
    </source>
</evidence>
<name>A0AAF3JC05_9BILA</name>
<keyword evidence="5 13" id="KW-0812">Transmembrane</keyword>
<proteinExistence type="inferred from homology"/>
<evidence type="ECO:0000256" key="2">
    <source>
        <dbReference type="ARBA" id="ARBA00008062"/>
    </source>
</evidence>
<dbReference type="GO" id="GO:0006751">
    <property type="term" value="P:glutathione catabolic process"/>
    <property type="evidence" value="ECO:0007669"/>
    <property type="project" value="InterPro"/>
</dbReference>
<dbReference type="GO" id="GO:0036374">
    <property type="term" value="F:glutathione hydrolase activity"/>
    <property type="evidence" value="ECO:0007669"/>
    <property type="project" value="InterPro"/>
</dbReference>
<dbReference type="AlphaFoldDB" id="A0AAF3JC05"/>
<dbReference type="InterPro" id="IPR038350">
    <property type="entry name" value="Orai_sf"/>
</dbReference>
<dbReference type="SUPFAM" id="SSF56235">
    <property type="entry name" value="N-terminal nucleophile aminohydrolases (Ntn hydrolases)"/>
    <property type="match status" value="1"/>
</dbReference>
<comment type="subcellular location">
    <subcellularLocation>
        <location evidence="1">Membrane</location>
        <topology evidence="1">Multi-pass membrane protein</topology>
    </subcellularLocation>
</comment>
<evidence type="ECO:0000256" key="3">
    <source>
        <dbReference type="ARBA" id="ARBA00022670"/>
    </source>
</evidence>
<evidence type="ECO:0000256" key="10">
    <source>
        <dbReference type="ARBA" id="ARBA00023315"/>
    </source>
</evidence>
<dbReference type="Proteomes" id="UP000887575">
    <property type="component" value="Unassembled WGS sequence"/>
</dbReference>
<dbReference type="GO" id="GO:0005886">
    <property type="term" value="C:plasma membrane"/>
    <property type="evidence" value="ECO:0007669"/>
    <property type="project" value="TreeGrafter"/>
</dbReference>
<dbReference type="GO" id="GO:0006508">
    <property type="term" value="P:proteolysis"/>
    <property type="evidence" value="ECO:0007669"/>
    <property type="project" value="UniProtKB-KW"/>
</dbReference>
<dbReference type="Pfam" id="PF01019">
    <property type="entry name" value="G_glu_transpept"/>
    <property type="match status" value="1"/>
</dbReference>
<keyword evidence="8 13" id="KW-0472">Membrane</keyword>
<keyword evidence="9" id="KW-0325">Glycoprotein</keyword>
<protein>
    <submittedName>
        <fullName evidence="15">Uncharacterized protein</fullName>
    </submittedName>
</protein>
<keyword evidence="14" id="KW-1185">Reference proteome</keyword>
<feature type="active site" description="Nucleophile" evidence="11">
    <location>
        <position position="459"/>
    </location>
</feature>
<feature type="binding site" evidence="12">
    <location>
        <begin position="477"/>
        <end position="479"/>
    </location>
    <ligand>
        <name>L-glutamate</name>
        <dbReference type="ChEBI" id="CHEBI:29985"/>
    </ligand>
</feature>
<evidence type="ECO:0000256" key="13">
    <source>
        <dbReference type="SAM" id="Phobius"/>
    </source>
</evidence>
<sequence length="868" mass="97250">MTGLCLCEEQEIAWIVVVIQTIVIVALSLLFFTYVIYNTQPTNSMHVDDYHGTDSHEVNRTSMIMRKHPRLGHSWENSIDGNPNGVEVSIDLINEQKPFGQSSSSSERLPLKTAAVISNDKRCSDIGNAILVRGGNAADASIAALFCLGVTQPQASGLGGGLMGIFCEKGGRCTEVNARETAPQASTKDMFVSNPRDASEGYRAIAVPGELNGLWRMYERFGSHRISWHDLVWPSVELAKKGVRVGADLASIIQLKHRSLFEEETIRSLLINPRTAELYKEGETMQRDRLAETLQQIAEADDPVELFYKDEMGEQVVKEIRKGGGIITKLDFEDYESVLSPALCTSFHSTVSLCGPRPPSSFLITQLIVATMHALYPSNFSDEDLKTVQFHHRFIEASKFAFAQRVTLGDPAFTVNSDYMINLMLNSTYIEWLSRKVPEKTKDFRYYGTPQIQAADHGTSHVSVIDEFGNAIAISSSINTPFGSLRASRFGFVYNSQMDAFSMPNVPSEFGFPPSETNFIQPGKCPMSSLSPIVALNRENGQAILSAGGIGGTRIVPSMASLLTRSLFFERPLAESAQQKLIFSQFIPDNAFFEQGFDRDLLHELSDRGHQVRQMADSRFSVFGLWIQYQLFQYLTLIIHFENPMSFASLSMEDMQSSSDTLPLIASTRQPSNWMEQKLYSPSNISNKQDFEMAKAQLKASSRTSGLLSGFAMIALVELQYQKETPAYLLIILGVVTTLLVSVHLIALMMSTCIRPFIDAYACNDEFPHRKFRFFIDLSWLISTWIGLVLFLIEIGIILLVKFDAVKNYTAGYVTTALLVPVLAVFFWLAWQIHRIKTKHAQERRRKQQTIGFYHKNKALVSIPIRHV</sequence>
<dbReference type="Gene3D" id="3.60.20.40">
    <property type="match status" value="1"/>
</dbReference>
<dbReference type="InterPro" id="IPR043137">
    <property type="entry name" value="GGT_ssub_C"/>
</dbReference>
<dbReference type="Pfam" id="PF07856">
    <property type="entry name" value="Orai-1"/>
    <property type="match status" value="1"/>
</dbReference>
<dbReference type="InterPro" id="IPR043138">
    <property type="entry name" value="GGT_lsub"/>
</dbReference>
<keyword evidence="7 13" id="KW-1133">Transmembrane helix</keyword>
<evidence type="ECO:0000256" key="4">
    <source>
        <dbReference type="ARBA" id="ARBA00022679"/>
    </source>
</evidence>
<feature type="transmembrane region" description="Helical" evidence="13">
    <location>
        <begin position="727"/>
        <end position="748"/>
    </location>
</feature>
<keyword evidence="6" id="KW-0378">Hydrolase</keyword>
<accession>A0AAF3JC05</accession>
<feature type="transmembrane region" description="Helical" evidence="13">
    <location>
        <begin position="778"/>
        <end position="801"/>
    </location>
</feature>
<feature type="binding site" evidence="12">
    <location>
        <begin position="528"/>
        <end position="529"/>
    </location>
    <ligand>
        <name>L-glutamate</name>
        <dbReference type="ChEBI" id="CHEBI:29985"/>
    </ligand>
</feature>
<organism evidence="14 15">
    <name type="scientific">Mesorhabditis belari</name>
    <dbReference type="NCBI Taxonomy" id="2138241"/>
    <lineage>
        <taxon>Eukaryota</taxon>
        <taxon>Metazoa</taxon>
        <taxon>Ecdysozoa</taxon>
        <taxon>Nematoda</taxon>
        <taxon>Chromadorea</taxon>
        <taxon>Rhabditida</taxon>
        <taxon>Rhabditina</taxon>
        <taxon>Rhabditomorpha</taxon>
        <taxon>Rhabditoidea</taxon>
        <taxon>Rhabditidae</taxon>
        <taxon>Mesorhabditinae</taxon>
        <taxon>Mesorhabditis</taxon>
    </lineage>
</organism>